<dbReference type="GO" id="GO:0006896">
    <property type="term" value="P:Golgi to vacuole transport"/>
    <property type="evidence" value="ECO:0007669"/>
    <property type="project" value="EnsemblFungi"/>
</dbReference>
<proteinExistence type="inferred from homology"/>
<dbReference type="Gene3D" id="1.25.10.10">
    <property type="entry name" value="Leucine-rich Repeat Variant"/>
    <property type="match status" value="1"/>
</dbReference>
<dbReference type="OrthoDB" id="10264595at2759"/>
<evidence type="ECO:0000313" key="8">
    <source>
        <dbReference type="EMBL" id="ORY48698.1"/>
    </source>
</evidence>
<dbReference type="InterPro" id="IPR017105">
    <property type="entry name" value="AP3_complex_dsu"/>
</dbReference>
<sequence>MASFFQKSLHDLIRGIRTHSADEDRYIRTCLDEIRGEVKKTDLDVKAVAIAKLFYLHMLGFDMGWAAFHVVEVMSSHNLVHKRIGYIAAAISFRQDTSVLMLCTNLIKKDLNSNNYLETALALNGLCTIVTPDLGRDLSPDLIAMMNHSRPYIRKRVILCLYKVFLKYPEALRVAVPRLKDRLEDVDPSVVSASVNVVCELARKNPKSYLPLAPQLFTILTTSTNNWLLIKIVKLFGALCPLEPRLIKKLVGPITNLIQTTSAMSLAYECILTAIMGGMIGAEGEGDGHGESGGATLGKKGEESSDSVLTRICVSKLKVFISDSDQNLKYLGLFALCKLLPLRPHAVGEHRDIILDCLEDKDISIRMRALELVSSMVTKRNLMVIVKHLMKQLDPTSIAAADDPIAAAKAVKDGHNQPTSANLTIASDSTYGNQVIRRILEVCSKDTYRLVTDFEWYVGVLIGFVKVKGSCVGVEVAEQLVDVCVRVEGVREVAVALLTDLILDPDFHASTAFEKNNTDVLYAAAWVVGEYSHFVSIPQKLICHLVDSSITNALPATVQSTYIQAALKIYSAWEVETDKKKSPMTKQEFQETTTQLLNGLQQLCTSTDLEVQERASTSVQIIGLIQDLTLDDSETEWNVPSTALDLSLLFAGDLKPVNPQAQALVPIPEGLDLDAWIYEPEADLVSVSTVYSDRHGIDFEDDDEGGFFGKKNSVKNEVKPKEEDKRKVEAYYIGNNAPAPAAVVPAASSSLKENGDVEEGMLVIPCIQKINSLS</sequence>
<comment type="caution">
    <text evidence="8">The sequence shown here is derived from an EMBL/GenBank/DDBJ whole genome shotgun (WGS) entry which is preliminary data.</text>
</comment>
<evidence type="ECO:0000256" key="3">
    <source>
        <dbReference type="ARBA" id="ARBA00022448"/>
    </source>
</evidence>
<dbReference type="GO" id="GO:0006623">
    <property type="term" value="P:protein targeting to vacuole"/>
    <property type="evidence" value="ECO:0007669"/>
    <property type="project" value="EnsemblFungi"/>
</dbReference>
<dbReference type="EMBL" id="MCGO01000011">
    <property type="protein sequence ID" value="ORY48698.1"/>
    <property type="molecule type" value="Genomic_DNA"/>
</dbReference>
<gene>
    <name evidence="8" type="ORF">BCR33DRAFT_657551</name>
</gene>
<dbReference type="PANTHER" id="PTHR22781:SF12">
    <property type="entry name" value="AP-3 COMPLEX SUBUNIT DELTA-1"/>
    <property type="match status" value="1"/>
</dbReference>
<keyword evidence="4" id="KW-0677">Repeat</keyword>
<dbReference type="Pfam" id="PF01602">
    <property type="entry name" value="Adaptin_N"/>
    <property type="match status" value="1"/>
</dbReference>
<dbReference type="GO" id="GO:0030123">
    <property type="term" value="C:AP-3 adaptor complex"/>
    <property type="evidence" value="ECO:0007669"/>
    <property type="project" value="EnsemblFungi"/>
</dbReference>
<dbReference type="AlphaFoldDB" id="A0A1Y2CNT9"/>
<reference evidence="8 9" key="1">
    <citation type="submission" date="2016-07" db="EMBL/GenBank/DDBJ databases">
        <title>Pervasive Adenine N6-methylation of Active Genes in Fungi.</title>
        <authorList>
            <consortium name="DOE Joint Genome Institute"/>
            <person name="Mondo S.J."/>
            <person name="Dannebaum R.O."/>
            <person name="Kuo R.C."/>
            <person name="Labutti K."/>
            <person name="Haridas S."/>
            <person name="Kuo A."/>
            <person name="Salamov A."/>
            <person name="Ahrendt S.R."/>
            <person name="Lipzen A."/>
            <person name="Sullivan W."/>
            <person name="Andreopoulos W.B."/>
            <person name="Clum A."/>
            <person name="Lindquist E."/>
            <person name="Daum C."/>
            <person name="Ramamoorthy G.K."/>
            <person name="Gryganskyi A."/>
            <person name="Culley D."/>
            <person name="Magnuson J.K."/>
            <person name="James T.Y."/>
            <person name="O'Malley M.A."/>
            <person name="Stajich J.E."/>
            <person name="Spatafora J.W."/>
            <person name="Visel A."/>
            <person name="Grigoriev I.V."/>
        </authorList>
    </citation>
    <scope>NUCLEOTIDE SEQUENCE [LARGE SCALE GENOMIC DNA]</scope>
    <source>
        <strain evidence="8 9">JEL800</strain>
    </source>
</reference>
<name>A0A1Y2CNT9_9FUNG</name>
<dbReference type="STRING" id="329046.A0A1Y2CNT9"/>
<accession>A0A1Y2CNT9</accession>
<keyword evidence="9" id="KW-1185">Reference proteome</keyword>
<comment type="similarity">
    <text evidence="2">Belongs to the adaptor complexes large subunit family.</text>
</comment>
<keyword evidence="3" id="KW-0813">Transport</keyword>
<dbReference type="Proteomes" id="UP000193642">
    <property type="component" value="Unassembled WGS sequence"/>
</dbReference>
<evidence type="ECO:0000256" key="5">
    <source>
        <dbReference type="ARBA" id="ARBA00022927"/>
    </source>
</evidence>
<dbReference type="InterPro" id="IPR002553">
    <property type="entry name" value="Clathrin/coatomer_adapt-like_N"/>
</dbReference>
<evidence type="ECO:0000256" key="6">
    <source>
        <dbReference type="ARBA" id="ARBA00023136"/>
    </source>
</evidence>
<organism evidence="8 9">
    <name type="scientific">Rhizoclosmatium globosum</name>
    <dbReference type="NCBI Taxonomy" id="329046"/>
    <lineage>
        <taxon>Eukaryota</taxon>
        <taxon>Fungi</taxon>
        <taxon>Fungi incertae sedis</taxon>
        <taxon>Chytridiomycota</taxon>
        <taxon>Chytridiomycota incertae sedis</taxon>
        <taxon>Chytridiomycetes</taxon>
        <taxon>Chytridiales</taxon>
        <taxon>Chytriomycetaceae</taxon>
        <taxon>Rhizoclosmatium</taxon>
    </lineage>
</organism>
<dbReference type="SUPFAM" id="SSF48371">
    <property type="entry name" value="ARM repeat"/>
    <property type="match status" value="1"/>
</dbReference>
<feature type="domain" description="Clathrin/coatomer adaptor adaptin-like N-terminal" evidence="7">
    <location>
        <begin position="23"/>
        <end position="622"/>
    </location>
</feature>
<keyword evidence="6" id="KW-0472">Membrane</keyword>
<evidence type="ECO:0000256" key="1">
    <source>
        <dbReference type="ARBA" id="ARBA00004308"/>
    </source>
</evidence>
<dbReference type="PIRSF" id="PIRSF037092">
    <property type="entry name" value="AP3_complex_delta"/>
    <property type="match status" value="1"/>
</dbReference>
<protein>
    <submittedName>
        <fullName evidence="8">Adaptor protein complex AP-3 delta subunit</fullName>
    </submittedName>
</protein>
<dbReference type="GO" id="GO:0010008">
    <property type="term" value="C:endosome membrane"/>
    <property type="evidence" value="ECO:0007669"/>
    <property type="project" value="TreeGrafter"/>
</dbReference>
<evidence type="ECO:0000313" key="9">
    <source>
        <dbReference type="Proteomes" id="UP000193642"/>
    </source>
</evidence>
<dbReference type="InterPro" id="IPR016024">
    <property type="entry name" value="ARM-type_fold"/>
</dbReference>
<dbReference type="PANTHER" id="PTHR22781">
    <property type="entry name" value="DELTA ADAPTIN-RELATED"/>
    <property type="match status" value="1"/>
</dbReference>
<evidence type="ECO:0000256" key="2">
    <source>
        <dbReference type="ARBA" id="ARBA00006613"/>
    </source>
</evidence>
<comment type="subcellular location">
    <subcellularLocation>
        <location evidence="1">Endomembrane system</location>
    </subcellularLocation>
</comment>
<keyword evidence="5" id="KW-0653">Protein transport</keyword>
<dbReference type="InterPro" id="IPR011989">
    <property type="entry name" value="ARM-like"/>
</dbReference>
<evidence type="ECO:0000256" key="4">
    <source>
        <dbReference type="ARBA" id="ARBA00022737"/>
    </source>
</evidence>
<evidence type="ECO:0000259" key="7">
    <source>
        <dbReference type="Pfam" id="PF01602"/>
    </source>
</evidence>